<dbReference type="Gene3D" id="3.30.559.10">
    <property type="entry name" value="Chloramphenicol acetyltransferase-like domain"/>
    <property type="match status" value="1"/>
</dbReference>
<name>A0ABY5I4J0_9FIRM</name>
<reference evidence="1" key="1">
    <citation type="submission" date="2022-07" db="EMBL/GenBank/DDBJ databases">
        <title>Faecal culturing of patients with breast cancer.</title>
        <authorList>
            <person name="Teng N.M.Y."/>
            <person name="Kiu R."/>
            <person name="Evans R."/>
            <person name="Baker D.J."/>
            <person name="Zenner C."/>
            <person name="Robinson S.D."/>
            <person name="Hall L.J."/>
        </authorList>
    </citation>
    <scope>NUCLEOTIDE SEQUENCE</scope>
    <source>
        <strain evidence="1">LH1062</strain>
    </source>
</reference>
<accession>A0ABY5I4J0</accession>
<sequence>MKEIDPLQTPRAKSWTLYHQAPMPMVTIFKTLDITPLMALKNNGHKLNMLMCYCIGYVASRQKEFYLLPVGETMMSYEKIGINVIIRNQNGELSTCDIPYHDDLQTFEQNYLTLTHQVYQSCEDYEMEDAMIIGTSSLIQYDIDGIVNMYSGIYNNPFLLWGKYRQKEKKFTLRISFQFHHVQMDGLEACQYLESLQDFILHLKGEDE</sequence>
<dbReference type="SMART" id="SM01059">
    <property type="entry name" value="CAT"/>
    <property type="match status" value="1"/>
</dbReference>
<organism evidence="1 2">
    <name type="scientific">Allocoprobacillus halotolerans</name>
    <dbReference type="NCBI Taxonomy" id="2944914"/>
    <lineage>
        <taxon>Bacteria</taxon>
        <taxon>Bacillati</taxon>
        <taxon>Bacillota</taxon>
        <taxon>Erysipelotrichia</taxon>
        <taxon>Erysipelotrichales</taxon>
        <taxon>Erysipelotrichaceae</taxon>
        <taxon>Allocoprobacillus</taxon>
    </lineage>
</organism>
<dbReference type="Proteomes" id="UP001060112">
    <property type="component" value="Chromosome"/>
</dbReference>
<dbReference type="EMBL" id="CP101620">
    <property type="protein sequence ID" value="UTY38968.1"/>
    <property type="molecule type" value="Genomic_DNA"/>
</dbReference>
<evidence type="ECO:0000313" key="1">
    <source>
        <dbReference type="EMBL" id="UTY38968.1"/>
    </source>
</evidence>
<keyword evidence="2" id="KW-1185">Reference proteome</keyword>
<dbReference type="RefSeq" id="WP_290139732.1">
    <property type="nucleotide sequence ID" value="NZ_CP101620.1"/>
</dbReference>
<dbReference type="Pfam" id="PF00302">
    <property type="entry name" value="CAT"/>
    <property type="match status" value="1"/>
</dbReference>
<evidence type="ECO:0000313" key="2">
    <source>
        <dbReference type="Proteomes" id="UP001060112"/>
    </source>
</evidence>
<dbReference type="InterPro" id="IPR023213">
    <property type="entry name" value="CAT-like_dom_sf"/>
</dbReference>
<protein>
    <submittedName>
        <fullName evidence="1">CatA-like O-acetyltransferase, family 2</fullName>
    </submittedName>
</protein>
<gene>
    <name evidence="1" type="ORF">NMU03_15515</name>
</gene>
<proteinExistence type="predicted"/>
<dbReference type="PANTHER" id="PTHR38474">
    <property type="entry name" value="SLR0299 PROTEIN"/>
    <property type="match status" value="1"/>
</dbReference>
<dbReference type="NCBIfam" id="NF040637">
    <property type="entry name" value="CatA_like_2"/>
    <property type="match status" value="1"/>
</dbReference>
<dbReference type="InterPro" id="IPR001707">
    <property type="entry name" value="Cmp_AcTrfase"/>
</dbReference>
<dbReference type="PANTHER" id="PTHR38474:SF1">
    <property type="entry name" value="SLR0299 PROTEIN"/>
    <property type="match status" value="1"/>
</dbReference>
<dbReference type="SUPFAM" id="SSF52777">
    <property type="entry name" value="CoA-dependent acyltransferases"/>
    <property type="match status" value="1"/>
</dbReference>